<feature type="compositionally biased region" description="Basic and acidic residues" evidence="18">
    <location>
        <begin position="330"/>
        <end position="350"/>
    </location>
</feature>
<dbReference type="GO" id="GO:0005643">
    <property type="term" value="C:nuclear pore"/>
    <property type="evidence" value="ECO:0007669"/>
    <property type="project" value="UniProtKB-SubCell"/>
</dbReference>
<evidence type="ECO:0000256" key="7">
    <source>
        <dbReference type="ARBA" id="ARBA00022927"/>
    </source>
</evidence>
<keyword evidence="9 17" id="KW-0175">Coiled coil</keyword>
<dbReference type="GO" id="GO:0005737">
    <property type="term" value="C:cytoplasm"/>
    <property type="evidence" value="ECO:0007669"/>
    <property type="project" value="UniProtKB-SubCell"/>
</dbReference>
<evidence type="ECO:0000256" key="9">
    <source>
        <dbReference type="ARBA" id="ARBA00023054"/>
    </source>
</evidence>
<keyword evidence="6" id="KW-0509">mRNA transport</keyword>
<evidence type="ECO:0000256" key="8">
    <source>
        <dbReference type="ARBA" id="ARBA00023010"/>
    </source>
</evidence>
<dbReference type="InterPro" id="IPR038506">
    <property type="entry name" value="GLE1-like_sf"/>
</dbReference>
<dbReference type="FunFam" id="1.25.40.510:FF:000001">
    <property type="entry name" value="Nucleoporin GLE1 isoform 1"/>
    <property type="match status" value="1"/>
</dbReference>
<comment type="similarity">
    <text evidence="3">Belongs to the GLE1 family.</text>
</comment>
<keyword evidence="4" id="KW-0813">Transport</keyword>
<feature type="compositionally biased region" description="Polar residues" evidence="18">
    <location>
        <begin position="68"/>
        <end position="86"/>
    </location>
</feature>
<evidence type="ECO:0000256" key="1">
    <source>
        <dbReference type="ARBA" id="ARBA00004496"/>
    </source>
</evidence>
<evidence type="ECO:0000256" key="6">
    <source>
        <dbReference type="ARBA" id="ARBA00022816"/>
    </source>
</evidence>
<dbReference type="AlphaFoldDB" id="A0A481A5C7"/>
<comment type="function">
    <text evidence="12">Required for the export of mRNAs containing poly(A) tails from the nucleus into the cytoplasm. May be involved in the terminal step of the mRNA transport through the nuclear pore complex (NPC).</text>
</comment>
<comment type="subcellular location">
    <subcellularLocation>
        <location evidence="1">Cytoplasm</location>
    </subcellularLocation>
    <subcellularLocation>
        <location evidence="2">Nucleus</location>
        <location evidence="2">Nuclear pore complex</location>
    </subcellularLocation>
</comment>
<keyword evidence="5" id="KW-0963">Cytoplasm</keyword>
<evidence type="ECO:0000256" key="17">
    <source>
        <dbReference type="SAM" id="Coils"/>
    </source>
</evidence>
<sequence length="664" mass="75956">MPSEGRCWETLQALRSSGKGRLCYHRDWLLRGEDVLEECMSLPKLSSYSGWVVDHVLPHMQENPPPSETSASPRSTSALDQPSFVPTSPIRDRAFSSASSATANGTEDKHESPHTEPLVLQSSRGIKVEGCIRMYELVHKMKGAEVLRQWQEEQERKVRALSEMASEQLKRFDERKELKHHKEFQDLREVMEKSSREALGQQEKLKAEHRHRAKILNLKLREAEQQRLKQVEQERLRREEGQVRLRSLYALQEEVLHLNQQLDSSDQHRDLLKVDPSAFQTRGNQLCGLISGIIRTTSENGFPTAEDQAVAERALQEMRDLLANLEQEITRAQEDRRRQDEEEARIKRQESQMQQGPEAHKESPAPSQGPGGKQIEDLQVKVQDSTMQWYQQLQDASNQCVLAFEGLTNSKDSQAKKIKMDLQKAATIPVSQISTIAGSKLKEVFDKIHSLLSGKPVQSGGRSVSVTLNPQGLDFVQYKLAEKFVKQGEEEVASHHEAAFPIAVVASGIWELHPRVGDLILAHLHKKCPYSVPFYPAFKEGMALEDYQRMLGYQVKDSKVEQQDNFLKRMSGMIRLYAAIIQLRWPYGNRQEVVEKAASELRGRPRGHSRVSYLREIVTFQRGSLVTQQVQGHCCCVEKLMLIIRELWILRLIYSVTCWHLEVI</sequence>
<keyword evidence="7" id="KW-0653">Protein transport</keyword>
<evidence type="ECO:0000256" key="12">
    <source>
        <dbReference type="ARBA" id="ARBA00024680"/>
    </source>
</evidence>
<feature type="region of interest" description="Disordered" evidence="18">
    <location>
        <begin position="330"/>
        <end position="373"/>
    </location>
</feature>
<evidence type="ECO:0000256" key="11">
    <source>
        <dbReference type="ARBA" id="ARBA00023242"/>
    </source>
</evidence>
<dbReference type="InterPro" id="IPR012476">
    <property type="entry name" value="GLE1"/>
</dbReference>
<evidence type="ECO:0000256" key="15">
    <source>
        <dbReference type="ARBA" id="ARBA00030897"/>
    </source>
</evidence>
<name>A0A481A5C7_PIG</name>
<feature type="coiled-coil region" evidence="17">
    <location>
        <begin position="206"/>
        <end position="233"/>
    </location>
</feature>
<accession>A0A481A5C7</accession>
<evidence type="ECO:0000313" key="19">
    <source>
        <dbReference type="EMBL" id="HDC39890.1"/>
    </source>
</evidence>
<keyword evidence="10" id="KW-0906">Nuclear pore complex</keyword>
<dbReference type="EMBL" id="DQIR01145146">
    <property type="protein sequence ID" value="HDB00623.1"/>
    <property type="molecule type" value="Transcribed_RNA"/>
</dbReference>
<evidence type="ECO:0000256" key="13">
    <source>
        <dbReference type="ARBA" id="ARBA00026227"/>
    </source>
</evidence>
<dbReference type="Gene3D" id="1.25.40.510">
    <property type="entry name" value="GLE1-like"/>
    <property type="match status" value="1"/>
</dbReference>
<evidence type="ECO:0000256" key="3">
    <source>
        <dbReference type="ARBA" id="ARBA00011056"/>
    </source>
</evidence>
<dbReference type="EMBL" id="DQIR01284412">
    <property type="protein sequence ID" value="HDC39890.1"/>
    <property type="molecule type" value="Transcribed_RNA"/>
</dbReference>
<protein>
    <recommendedName>
        <fullName evidence="13">mRNA export factor GLE1</fullName>
    </recommendedName>
    <alternativeName>
        <fullName evidence="15">GLE1 RNA export mediator</fullName>
    </alternativeName>
    <alternativeName>
        <fullName evidence="16">GLE1-like protein</fullName>
    </alternativeName>
    <alternativeName>
        <fullName evidence="14">Nucleoporin GLE1</fullName>
    </alternativeName>
</protein>
<feature type="compositionally biased region" description="Polar residues" evidence="18">
    <location>
        <begin position="96"/>
        <end position="105"/>
    </location>
</feature>
<keyword evidence="11" id="KW-0539">Nucleus</keyword>
<dbReference type="GO" id="GO:0015031">
    <property type="term" value="P:protein transport"/>
    <property type="evidence" value="ECO:0007669"/>
    <property type="project" value="UniProtKB-KW"/>
</dbReference>
<dbReference type="Pfam" id="PF07817">
    <property type="entry name" value="GLE1"/>
    <property type="match status" value="1"/>
</dbReference>
<evidence type="ECO:0000256" key="4">
    <source>
        <dbReference type="ARBA" id="ARBA00022448"/>
    </source>
</evidence>
<feature type="region of interest" description="Disordered" evidence="18">
    <location>
        <begin position="59"/>
        <end position="120"/>
    </location>
</feature>
<organism evidence="19">
    <name type="scientific">Sus scrofa</name>
    <name type="common">Pig</name>
    <dbReference type="NCBI Taxonomy" id="9823"/>
    <lineage>
        <taxon>Eukaryota</taxon>
        <taxon>Metazoa</taxon>
        <taxon>Chordata</taxon>
        <taxon>Craniata</taxon>
        <taxon>Vertebrata</taxon>
        <taxon>Euteleostomi</taxon>
        <taxon>Mammalia</taxon>
        <taxon>Eutheria</taxon>
        <taxon>Laurasiatheria</taxon>
        <taxon>Artiodactyla</taxon>
        <taxon>Suina</taxon>
        <taxon>Suidae</taxon>
        <taxon>Sus</taxon>
    </lineage>
</organism>
<dbReference type="GO" id="GO:0016973">
    <property type="term" value="P:poly(A)+ mRNA export from nucleus"/>
    <property type="evidence" value="ECO:0007669"/>
    <property type="project" value="InterPro"/>
</dbReference>
<evidence type="ECO:0000256" key="2">
    <source>
        <dbReference type="ARBA" id="ARBA00004567"/>
    </source>
</evidence>
<dbReference type="PANTHER" id="PTHR12960">
    <property type="entry name" value="GLE-1-RELATED"/>
    <property type="match status" value="1"/>
</dbReference>
<evidence type="ECO:0000256" key="16">
    <source>
        <dbReference type="ARBA" id="ARBA00031503"/>
    </source>
</evidence>
<evidence type="ECO:0000256" key="10">
    <source>
        <dbReference type="ARBA" id="ARBA00023132"/>
    </source>
</evidence>
<evidence type="ECO:0000256" key="14">
    <source>
        <dbReference type="ARBA" id="ARBA00029983"/>
    </source>
</evidence>
<reference evidence="19" key="1">
    <citation type="journal article" date="2019" name="PeerJ">
        <title>Genes of the pig, Sus scrofa, reconstructed with EvidentialGene.</title>
        <authorList>
            <person name="Gilbert D.G."/>
        </authorList>
    </citation>
    <scope>NUCLEOTIDE SEQUENCE</scope>
</reference>
<evidence type="ECO:0000256" key="5">
    <source>
        <dbReference type="ARBA" id="ARBA00022490"/>
    </source>
</evidence>
<evidence type="ECO:0000256" key="18">
    <source>
        <dbReference type="SAM" id="MobiDB-lite"/>
    </source>
</evidence>
<keyword evidence="8" id="KW-0811">Translocation</keyword>
<dbReference type="PANTHER" id="PTHR12960:SF0">
    <property type="entry name" value="MRNA EXPORT FACTOR GLE1"/>
    <property type="match status" value="1"/>
</dbReference>
<proteinExistence type="inferred from homology"/>